<dbReference type="SUPFAM" id="SSF160214">
    <property type="entry name" value="FlaG-like"/>
    <property type="match status" value="1"/>
</dbReference>
<dbReference type="Pfam" id="PF03646">
    <property type="entry name" value="FlaG"/>
    <property type="match status" value="1"/>
</dbReference>
<reference evidence="2" key="1">
    <citation type="journal article" date="2019" name="Int. J. Syst. Evol. Microbiol.">
        <title>The Global Catalogue of Microorganisms (GCM) 10K type strain sequencing project: providing services to taxonomists for standard genome sequencing and annotation.</title>
        <authorList>
            <consortium name="The Broad Institute Genomics Platform"/>
            <consortium name="The Broad Institute Genome Sequencing Center for Infectious Disease"/>
            <person name="Wu L."/>
            <person name="Ma J."/>
        </authorList>
    </citation>
    <scope>NUCLEOTIDE SEQUENCE [LARGE SCALE GENOMIC DNA]</scope>
    <source>
        <strain evidence="2">CCUG 43111</strain>
    </source>
</reference>
<comment type="caution">
    <text evidence="1">The sequence shown here is derived from an EMBL/GenBank/DDBJ whole genome shotgun (WGS) entry which is preliminary data.</text>
</comment>
<dbReference type="InterPro" id="IPR005186">
    <property type="entry name" value="FlaG"/>
</dbReference>
<dbReference type="RefSeq" id="WP_379757867.1">
    <property type="nucleotide sequence ID" value="NZ_JBHSMR010000013.1"/>
</dbReference>
<dbReference type="EMBL" id="JBHSMR010000013">
    <property type="protein sequence ID" value="MFC5479767.1"/>
    <property type="molecule type" value="Genomic_DNA"/>
</dbReference>
<organism evidence="1 2">
    <name type="scientific">Massilia suwonensis</name>
    <dbReference type="NCBI Taxonomy" id="648895"/>
    <lineage>
        <taxon>Bacteria</taxon>
        <taxon>Pseudomonadati</taxon>
        <taxon>Pseudomonadota</taxon>
        <taxon>Betaproteobacteria</taxon>
        <taxon>Burkholderiales</taxon>
        <taxon>Oxalobacteraceae</taxon>
        <taxon>Telluria group</taxon>
        <taxon>Massilia</taxon>
    </lineage>
</organism>
<proteinExistence type="predicted"/>
<dbReference type="PANTHER" id="PTHR37166">
    <property type="entry name" value="PROTEIN FLAG"/>
    <property type="match status" value="1"/>
</dbReference>
<protein>
    <submittedName>
        <fullName evidence="1">Flagellar protein FlaG</fullName>
    </submittedName>
</protein>
<evidence type="ECO:0000313" key="1">
    <source>
        <dbReference type="EMBL" id="MFC5479767.1"/>
    </source>
</evidence>
<name>A0ABW0MS15_9BURK</name>
<dbReference type="InterPro" id="IPR035924">
    <property type="entry name" value="FlaG-like_sf"/>
</dbReference>
<keyword evidence="2" id="KW-1185">Reference proteome</keyword>
<gene>
    <name evidence="1" type="ORF">ACFPQ5_16330</name>
</gene>
<keyword evidence="1" id="KW-0282">Flagellum</keyword>
<dbReference type="PANTHER" id="PTHR37166:SF1">
    <property type="entry name" value="PROTEIN FLAG"/>
    <property type="match status" value="1"/>
</dbReference>
<dbReference type="Proteomes" id="UP001596101">
    <property type="component" value="Unassembled WGS sequence"/>
</dbReference>
<dbReference type="Gene3D" id="3.30.160.170">
    <property type="entry name" value="FlaG-like"/>
    <property type="match status" value="1"/>
</dbReference>
<sequence>MLQPIQAGSPSAVAGSTARPAAEASIKYVSNAAPVASSTGAALAQSDRKPDNAELGNVVADLNKVAQANAQGVRFSVDEDTGRTVVKVVDTQTDKVLRQIPSVEALKLWRSIEQMQGVMLRDKA</sequence>
<evidence type="ECO:0000313" key="2">
    <source>
        <dbReference type="Proteomes" id="UP001596101"/>
    </source>
</evidence>
<accession>A0ABW0MS15</accession>
<keyword evidence="1" id="KW-0966">Cell projection</keyword>
<keyword evidence="1" id="KW-0969">Cilium</keyword>